<dbReference type="SMART" id="SM00409">
    <property type="entry name" value="IG"/>
    <property type="match status" value="2"/>
</dbReference>
<dbReference type="AlphaFoldDB" id="A0A3B3T2R1"/>
<evidence type="ECO:0000256" key="1">
    <source>
        <dbReference type="ARBA" id="ARBA00004370"/>
    </source>
</evidence>
<evidence type="ECO:0000313" key="5">
    <source>
        <dbReference type="Ensembl" id="ENSPKIP00000036758.1"/>
    </source>
</evidence>
<dbReference type="Gene3D" id="2.60.40.10">
    <property type="entry name" value="Immunoglobulins"/>
    <property type="match status" value="2"/>
</dbReference>
<dbReference type="PANTHER" id="PTHR11860:SF118">
    <property type="entry name" value="CMRF35-LIKE MOLECULE 3-RELATED"/>
    <property type="match status" value="1"/>
</dbReference>
<keyword evidence="3" id="KW-0472">Membrane</keyword>
<feature type="domain" description="Immunoglobulin" evidence="4">
    <location>
        <begin position="111"/>
        <end position="199"/>
    </location>
</feature>
<keyword evidence="6" id="KW-1185">Reference proteome</keyword>
<evidence type="ECO:0000256" key="2">
    <source>
        <dbReference type="ARBA" id="ARBA00022692"/>
    </source>
</evidence>
<dbReference type="GO" id="GO:0004888">
    <property type="term" value="F:transmembrane signaling receptor activity"/>
    <property type="evidence" value="ECO:0007669"/>
    <property type="project" value="TreeGrafter"/>
</dbReference>
<accession>A0A3B3T2R1</accession>
<organism evidence="5 6">
    <name type="scientific">Paramormyrops kingsleyae</name>
    <dbReference type="NCBI Taxonomy" id="1676925"/>
    <lineage>
        <taxon>Eukaryota</taxon>
        <taxon>Metazoa</taxon>
        <taxon>Chordata</taxon>
        <taxon>Craniata</taxon>
        <taxon>Vertebrata</taxon>
        <taxon>Euteleostomi</taxon>
        <taxon>Actinopterygii</taxon>
        <taxon>Neopterygii</taxon>
        <taxon>Teleostei</taxon>
        <taxon>Osteoglossocephala</taxon>
        <taxon>Osteoglossomorpha</taxon>
        <taxon>Osteoglossiformes</taxon>
        <taxon>Mormyridae</taxon>
        <taxon>Paramormyrops</taxon>
    </lineage>
</organism>
<dbReference type="CDD" id="cd05716">
    <property type="entry name" value="IgV_pIgR_like"/>
    <property type="match status" value="1"/>
</dbReference>
<comment type="subcellular location">
    <subcellularLocation>
        <location evidence="1">Membrane</location>
    </subcellularLocation>
</comment>
<dbReference type="GeneTree" id="ENSGT00950000182977"/>
<evidence type="ECO:0000256" key="3">
    <source>
        <dbReference type="ARBA" id="ARBA00023136"/>
    </source>
</evidence>
<dbReference type="SUPFAM" id="SSF48726">
    <property type="entry name" value="Immunoglobulin"/>
    <property type="match status" value="2"/>
</dbReference>
<keyword evidence="2" id="KW-0812">Transmembrane</keyword>
<dbReference type="InterPro" id="IPR013106">
    <property type="entry name" value="Ig_V-set"/>
</dbReference>
<feature type="domain" description="Immunoglobulin" evidence="4">
    <location>
        <begin position="9"/>
        <end position="107"/>
    </location>
</feature>
<proteinExistence type="predicted"/>
<dbReference type="InterPro" id="IPR036179">
    <property type="entry name" value="Ig-like_dom_sf"/>
</dbReference>
<reference evidence="5" key="1">
    <citation type="submission" date="2025-08" db="UniProtKB">
        <authorList>
            <consortium name="Ensembl"/>
        </authorList>
    </citation>
    <scope>IDENTIFICATION</scope>
</reference>
<dbReference type="InterPro" id="IPR050671">
    <property type="entry name" value="CD300_family_receptors"/>
</dbReference>
<protein>
    <recommendedName>
        <fullName evidence="4">Immunoglobulin domain-containing protein</fullName>
    </recommendedName>
</protein>
<dbReference type="InterPro" id="IPR013783">
    <property type="entry name" value="Ig-like_fold"/>
</dbReference>
<name>A0A3B3T2R1_9TELE</name>
<dbReference type="PANTHER" id="PTHR11860">
    <property type="entry name" value="POLYMERIC-IMMUNOGLOBULIN RECEPTOR"/>
    <property type="match status" value="1"/>
</dbReference>
<evidence type="ECO:0000313" key="6">
    <source>
        <dbReference type="Proteomes" id="UP000261540"/>
    </source>
</evidence>
<dbReference type="InterPro" id="IPR003599">
    <property type="entry name" value="Ig_sub"/>
</dbReference>
<dbReference type="GO" id="GO:0005886">
    <property type="term" value="C:plasma membrane"/>
    <property type="evidence" value="ECO:0007669"/>
    <property type="project" value="TreeGrafter"/>
</dbReference>
<sequence length="211" mass="23599">MCINGVSTMKMVSVQRGGSVTIPCFYEDRYKTNVKYWCRGYYRDSCPPIVRTDSPQEGKVSIRDDPDQRVFTLTINNLTTGEFDWYSCGVEISGGLDVGDRVRLPVTDGKMSEVTGVEGDRVIVQCRYGYIESQVMWCKIRGSCASEGSGSLDGRPVLIRDDTINKVFSVTMRGLERKDTGWYWCAAGNLQIPVHITVNQTTSTATSTERK</sequence>
<dbReference type="Pfam" id="PF07686">
    <property type="entry name" value="V-set"/>
    <property type="match status" value="2"/>
</dbReference>
<dbReference type="Proteomes" id="UP000261540">
    <property type="component" value="Unplaced"/>
</dbReference>
<dbReference type="Ensembl" id="ENSPKIT00000017711.1">
    <property type="protein sequence ID" value="ENSPKIP00000036758.1"/>
    <property type="gene ID" value="ENSPKIG00000015210.1"/>
</dbReference>
<evidence type="ECO:0000259" key="4">
    <source>
        <dbReference type="SMART" id="SM00409"/>
    </source>
</evidence>
<reference evidence="5" key="2">
    <citation type="submission" date="2025-09" db="UniProtKB">
        <authorList>
            <consortium name="Ensembl"/>
        </authorList>
    </citation>
    <scope>IDENTIFICATION</scope>
</reference>